<name>A0A2U2CEQ5_9RHOB</name>
<dbReference type="EMBL" id="QEYD01000003">
    <property type="protein sequence ID" value="PWE30321.1"/>
    <property type="molecule type" value="Genomic_DNA"/>
</dbReference>
<evidence type="ECO:0000313" key="2">
    <source>
        <dbReference type="Proteomes" id="UP000244940"/>
    </source>
</evidence>
<organism evidence="1 2">
    <name type="scientific">Pararhodobacter marinus</name>
    <dbReference type="NCBI Taxonomy" id="2184063"/>
    <lineage>
        <taxon>Bacteria</taxon>
        <taxon>Pseudomonadati</taxon>
        <taxon>Pseudomonadota</taxon>
        <taxon>Alphaproteobacteria</taxon>
        <taxon>Rhodobacterales</taxon>
        <taxon>Paracoccaceae</taxon>
        <taxon>Pararhodobacter</taxon>
    </lineage>
</organism>
<dbReference type="RefSeq" id="WP_109532465.1">
    <property type="nucleotide sequence ID" value="NZ_CAXPUO010000072.1"/>
</dbReference>
<proteinExistence type="predicted"/>
<gene>
    <name evidence="1" type="ORF">C4N9_06445</name>
</gene>
<keyword evidence="2" id="KW-1185">Reference proteome</keyword>
<dbReference type="GeneID" id="94364521"/>
<dbReference type="Proteomes" id="UP000244940">
    <property type="component" value="Unassembled WGS sequence"/>
</dbReference>
<accession>A0A2U2CEQ5</accession>
<sequence length="140" mass="15939">MPASFRILPARGLVYVRYWGFVTIDDSVRLIREYLPHPDRSPGQKQLIDLSDVSGFESDIVRLMEIQAQKADIFRPTDGTQTLLVYYAPHDEGFEMAKLIMRSWQGVASVISTIQRRETDALDILGLPERDVEALVSDDQ</sequence>
<dbReference type="AlphaFoldDB" id="A0A2U2CEQ5"/>
<protein>
    <submittedName>
        <fullName evidence="1">Uncharacterized protein</fullName>
    </submittedName>
</protein>
<reference evidence="1 2" key="1">
    <citation type="submission" date="2018-05" db="EMBL/GenBank/DDBJ databases">
        <title>Pararhodobacter marina sp. nov., isolated from deep-sea water of the Indian Ocean.</title>
        <authorList>
            <person name="Lai Q.Sr."/>
            <person name="Liu X."/>
            <person name="Shao Z."/>
        </authorList>
    </citation>
    <scope>NUCLEOTIDE SEQUENCE [LARGE SCALE GENOMIC DNA]</scope>
    <source>
        <strain evidence="1 2">CIC4N-9</strain>
    </source>
</reference>
<comment type="caution">
    <text evidence="1">The sequence shown here is derived from an EMBL/GenBank/DDBJ whole genome shotgun (WGS) entry which is preliminary data.</text>
</comment>
<dbReference type="OrthoDB" id="7877306at2"/>
<evidence type="ECO:0000313" key="1">
    <source>
        <dbReference type="EMBL" id="PWE30321.1"/>
    </source>
</evidence>